<keyword evidence="1" id="KW-1133">Transmembrane helix</keyword>
<keyword evidence="1" id="KW-0812">Transmembrane</keyword>
<protein>
    <submittedName>
        <fullName evidence="2">Uncharacterized protein</fullName>
    </submittedName>
</protein>
<dbReference type="EMBL" id="MU853344">
    <property type="protein sequence ID" value="KAK4111931.1"/>
    <property type="molecule type" value="Genomic_DNA"/>
</dbReference>
<feature type="transmembrane region" description="Helical" evidence="1">
    <location>
        <begin position="24"/>
        <end position="43"/>
    </location>
</feature>
<keyword evidence="1" id="KW-0472">Membrane</keyword>
<dbReference type="GeneID" id="89932704"/>
<evidence type="ECO:0000313" key="2">
    <source>
        <dbReference type="EMBL" id="KAK4111931.1"/>
    </source>
</evidence>
<dbReference type="RefSeq" id="XP_064669501.1">
    <property type="nucleotide sequence ID" value="XM_064808581.1"/>
</dbReference>
<gene>
    <name evidence="2" type="ORF">N656DRAFT_130913</name>
</gene>
<reference evidence="2" key="1">
    <citation type="journal article" date="2023" name="Mol. Phylogenet. Evol.">
        <title>Genome-scale phylogeny and comparative genomics of the fungal order Sordariales.</title>
        <authorList>
            <person name="Hensen N."/>
            <person name="Bonometti L."/>
            <person name="Westerberg I."/>
            <person name="Brannstrom I.O."/>
            <person name="Guillou S."/>
            <person name="Cros-Aarteil S."/>
            <person name="Calhoun S."/>
            <person name="Haridas S."/>
            <person name="Kuo A."/>
            <person name="Mondo S."/>
            <person name="Pangilinan J."/>
            <person name="Riley R."/>
            <person name="LaButti K."/>
            <person name="Andreopoulos B."/>
            <person name="Lipzen A."/>
            <person name="Chen C."/>
            <person name="Yan M."/>
            <person name="Daum C."/>
            <person name="Ng V."/>
            <person name="Clum A."/>
            <person name="Steindorff A."/>
            <person name="Ohm R.A."/>
            <person name="Martin F."/>
            <person name="Silar P."/>
            <person name="Natvig D.O."/>
            <person name="Lalanne C."/>
            <person name="Gautier V."/>
            <person name="Ament-Velasquez S.L."/>
            <person name="Kruys A."/>
            <person name="Hutchinson M.I."/>
            <person name="Powell A.J."/>
            <person name="Barry K."/>
            <person name="Miller A.N."/>
            <person name="Grigoriev I.V."/>
            <person name="Debuchy R."/>
            <person name="Gladieux P."/>
            <person name="Hiltunen Thoren M."/>
            <person name="Johannesson H."/>
        </authorList>
    </citation>
    <scope>NUCLEOTIDE SEQUENCE</scope>
    <source>
        <strain evidence="2">CBS 508.74</strain>
    </source>
</reference>
<name>A0AAN6TCV7_9PEZI</name>
<reference evidence="2" key="2">
    <citation type="submission" date="2023-05" db="EMBL/GenBank/DDBJ databases">
        <authorList>
            <consortium name="Lawrence Berkeley National Laboratory"/>
            <person name="Steindorff A."/>
            <person name="Hensen N."/>
            <person name="Bonometti L."/>
            <person name="Westerberg I."/>
            <person name="Brannstrom I.O."/>
            <person name="Guillou S."/>
            <person name="Cros-Aarteil S."/>
            <person name="Calhoun S."/>
            <person name="Haridas S."/>
            <person name="Kuo A."/>
            <person name="Mondo S."/>
            <person name="Pangilinan J."/>
            <person name="Riley R."/>
            <person name="Labutti K."/>
            <person name="Andreopoulos B."/>
            <person name="Lipzen A."/>
            <person name="Chen C."/>
            <person name="Yanf M."/>
            <person name="Daum C."/>
            <person name="Ng V."/>
            <person name="Clum A."/>
            <person name="Ohm R."/>
            <person name="Martin F."/>
            <person name="Silar P."/>
            <person name="Natvig D."/>
            <person name="Lalanne C."/>
            <person name="Gautier V."/>
            <person name="Ament-Velasquez S.L."/>
            <person name="Kruys A."/>
            <person name="Hutchinson M.I."/>
            <person name="Powell A.J."/>
            <person name="Barry K."/>
            <person name="Miller A.N."/>
            <person name="Grigoriev I.V."/>
            <person name="Debuchy R."/>
            <person name="Gladieux P."/>
            <person name="Thoren M.H."/>
            <person name="Johannesson H."/>
        </authorList>
    </citation>
    <scope>NUCLEOTIDE SEQUENCE</scope>
    <source>
        <strain evidence="2">CBS 508.74</strain>
    </source>
</reference>
<dbReference type="Proteomes" id="UP001302812">
    <property type="component" value="Unassembled WGS sequence"/>
</dbReference>
<dbReference type="AlphaFoldDB" id="A0AAN6TCV7"/>
<evidence type="ECO:0000313" key="3">
    <source>
        <dbReference type="Proteomes" id="UP001302812"/>
    </source>
</evidence>
<comment type="caution">
    <text evidence="2">The sequence shown here is derived from an EMBL/GenBank/DDBJ whole genome shotgun (WGS) entry which is preliminary data.</text>
</comment>
<accession>A0AAN6TCV7</accession>
<keyword evidence="3" id="KW-1185">Reference proteome</keyword>
<sequence>MEIAARSGALPQHPPSLPCPQGGFFFGARAPSLFLLSIFLFFLSLGRHVEDCHVAAKLIANGGDSFRRLVAPFALGANLISDLLHYVSNMAWLGNGIGTEWVRIRRRLPICHKGAIRERVAHDTPGITLRVQEK</sequence>
<proteinExistence type="predicted"/>
<organism evidence="2 3">
    <name type="scientific">Canariomyces notabilis</name>
    <dbReference type="NCBI Taxonomy" id="2074819"/>
    <lineage>
        <taxon>Eukaryota</taxon>
        <taxon>Fungi</taxon>
        <taxon>Dikarya</taxon>
        <taxon>Ascomycota</taxon>
        <taxon>Pezizomycotina</taxon>
        <taxon>Sordariomycetes</taxon>
        <taxon>Sordariomycetidae</taxon>
        <taxon>Sordariales</taxon>
        <taxon>Chaetomiaceae</taxon>
        <taxon>Canariomyces</taxon>
    </lineage>
</organism>
<evidence type="ECO:0000256" key="1">
    <source>
        <dbReference type="SAM" id="Phobius"/>
    </source>
</evidence>